<feature type="binding site" evidence="3">
    <location>
        <begin position="95"/>
        <end position="98"/>
    </location>
    <ligand>
        <name>substrate</name>
    </ligand>
</feature>
<keyword evidence="2 3" id="KW-0413">Isomerase</keyword>
<gene>
    <name evidence="3 4" type="primary">rpiA</name>
    <name evidence="4" type="ORF">D6B99_16565</name>
</gene>
<evidence type="ECO:0000256" key="1">
    <source>
        <dbReference type="ARBA" id="ARBA00001713"/>
    </source>
</evidence>
<dbReference type="GO" id="GO:0004751">
    <property type="term" value="F:ribose-5-phosphate isomerase activity"/>
    <property type="evidence" value="ECO:0007669"/>
    <property type="project" value="UniProtKB-UniRule"/>
</dbReference>
<dbReference type="Gene3D" id="3.40.50.1360">
    <property type="match status" value="1"/>
</dbReference>
<accession>A0A386HTT7</accession>
<keyword evidence="5" id="KW-1185">Reference proteome</keyword>
<evidence type="ECO:0000313" key="5">
    <source>
        <dbReference type="Proteomes" id="UP000266118"/>
    </source>
</evidence>
<dbReference type="GO" id="GO:0005829">
    <property type="term" value="C:cytosol"/>
    <property type="evidence" value="ECO:0007669"/>
    <property type="project" value="TreeGrafter"/>
</dbReference>
<comment type="similarity">
    <text evidence="3">Belongs to the ribose 5-phosphate isomerase family.</text>
</comment>
<dbReference type="SUPFAM" id="SSF75445">
    <property type="entry name" value="D-ribose-5-phosphate isomerase (RpiA), lid domain"/>
    <property type="match status" value="1"/>
</dbReference>
<dbReference type="NCBIfam" id="NF001924">
    <property type="entry name" value="PRK00702.1"/>
    <property type="match status" value="1"/>
</dbReference>
<comment type="pathway">
    <text evidence="3">Carbohydrate degradation; pentose phosphate pathway; D-ribose 5-phosphate from D-ribulose 5-phosphate (non-oxidative stage): step 1/1.</text>
</comment>
<dbReference type="FunFam" id="3.40.50.1360:FF:000001">
    <property type="entry name" value="Ribose-5-phosphate isomerase A"/>
    <property type="match status" value="1"/>
</dbReference>
<dbReference type="EC" id="5.3.1.6" evidence="3"/>
<feature type="binding site" evidence="3">
    <location>
        <begin position="26"/>
        <end position="29"/>
    </location>
    <ligand>
        <name>substrate</name>
    </ligand>
</feature>
<dbReference type="HAMAP" id="MF_00170">
    <property type="entry name" value="Rib_5P_isom_A"/>
    <property type="match status" value="1"/>
</dbReference>
<dbReference type="InterPro" id="IPR020672">
    <property type="entry name" value="Ribose5P_isomerase_typA_subgr"/>
</dbReference>
<dbReference type="SUPFAM" id="SSF100950">
    <property type="entry name" value="NagB/RpiA/CoA transferase-like"/>
    <property type="match status" value="1"/>
</dbReference>
<dbReference type="InterPro" id="IPR004788">
    <property type="entry name" value="Ribose5P_isomerase_type_A"/>
</dbReference>
<dbReference type="PANTHER" id="PTHR11934:SF0">
    <property type="entry name" value="RIBOSE-5-PHOSPHATE ISOMERASE"/>
    <property type="match status" value="1"/>
</dbReference>
<reference evidence="4 5" key="1">
    <citation type="submission" date="2018-09" db="EMBL/GenBank/DDBJ databases">
        <title>Arachidicoccus sp. nov., a bacterium isolated from soil.</title>
        <authorList>
            <person name="Weon H.-Y."/>
            <person name="Kwon S.-W."/>
            <person name="Lee S.A."/>
        </authorList>
    </citation>
    <scope>NUCLEOTIDE SEQUENCE [LARGE SCALE GENOMIC DNA]</scope>
    <source>
        <strain evidence="4 5">KIS59-12</strain>
    </source>
</reference>
<dbReference type="KEGG" id="ark:D6B99_16565"/>
<name>A0A386HTT7_9BACT</name>
<dbReference type="RefSeq" id="WP_119990475.1">
    <property type="nucleotide sequence ID" value="NZ_CP032489.1"/>
</dbReference>
<feature type="binding site" evidence="3">
    <location>
        <position position="122"/>
    </location>
    <ligand>
        <name>substrate</name>
    </ligand>
</feature>
<dbReference type="AlphaFoldDB" id="A0A386HTT7"/>
<feature type="active site" description="Proton acceptor" evidence="3">
    <location>
        <position position="104"/>
    </location>
</feature>
<dbReference type="InterPro" id="IPR037171">
    <property type="entry name" value="NagB/RpiA_transferase-like"/>
</dbReference>
<comment type="subunit">
    <text evidence="3">Homodimer.</text>
</comment>
<dbReference type="UniPathway" id="UPA00115">
    <property type="reaction ID" value="UER00412"/>
</dbReference>
<sequence length="226" mass="25082">MNNPKKIAGEKAASFIKDGMTVGLGTGSTAFFAIHKIGARVKEEGLKLKCIATSIESENLAKELNIPIFGFEEIKEIDITIDGADEVDKNFNLIKGGGGALLREKIIAYITKHYIIIVDETKHVESLGKFHLPVEVVQFGWQRTFDHLQNLGCEIKLREKNKEVFITDNGNYILDCNFKKIENPESLQTTIHNIPGVVECGLFINRTNTLIIGKPSGEIEVLENKG</sequence>
<comment type="function">
    <text evidence="3">Catalyzes the reversible conversion of ribose-5-phosphate to ribulose 5-phosphate.</text>
</comment>
<dbReference type="CDD" id="cd01398">
    <property type="entry name" value="RPI_A"/>
    <property type="match status" value="1"/>
</dbReference>
<organism evidence="4 5">
    <name type="scientific">Arachidicoccus soli</name>
    <dbReference type="NCBI Taxonomy" id="2341117"/>
    <lineage>
        <taxon>Bacteria</taxon>
        <taxon>Pseudomonadati</taxon>
        <taxon>Bacteroidota</taxon>
        <taxon>Chitinophagia</taxon>
        <taxon>Chitinophagales</taxon>
        <taxon>Chitinophagaceae</taxon>
        <taxon>Arachidicoccus</taxon>
    </lineage>
</organism>
<evidence type="ECO:0000256" key="2">
    <source>
        <dbReference type="ARBA" id="ARBA00023235"/>
    </source>
</evidence>
<dbReference type="OrthoDB" id="5870696at2"/>
<evidence type="ECO:0000313" key="4">
    <source>
        <dbReference type="EMBL" id="AYD49089.1"/>
    </source>
</evidence>
<protein>
    <recommendedName>
        <fullName evidence="3">Ribose-5-phosphate isomerase A</fullName>
        <ecNumber evidence="3">5.3.1.6</ecNumber>
    </recommendedName>
    <alternativeName>
        <fullName evidence="3">Phosphoriboisomerase A</fullName>
        <shortName evidence="3">PRI</shortName>
    </alternativeName>
</protein>
<dbReference type="EMBL" id="CP032489">
    <property type="protein sequence ID" value="AYD49089.1"/>
    <property type="molecule type" value="Genomic_DNA"/>
</dbReference>
<evidence type="ECO:0000256" key="3">
    <source>
        <dbReference type="HAMAP-Rule" id="MF_00170"/>
    </source>
</evidence>
<feature type="binding site" evidence="3">
    <location>
        <begin position="82"/>
        <end position="85"/>
    </location>
    <ligand>
        <name>substrate</name>
    </ligand>
</feature>
<comment type="catalytic activity">
    <reaction evidence="1 3">
        <text>aldehydo-D-ribose 5-phosphate = D-ribulose 5-phosphate</text>
        <dbReference type="Rhea" id="RHEA:14657"/>
        <dbReference type="ChEBI" id="CHEBI:58121"/>
        <dbReference type="ChEBI" id="CHEBI:58273"/>
        <dbReference type="EC" id="5.3.1.6"/>
    </reaction>
</comment>
<dbReference type="Gene3D" id="3.30.70.260">
    <property type="match status" value="1"/>
</dbReference>
<dbReference type="GO" id="GO:0009052">
    <property type="term" value="P:pentose-phosphate shunt, non-oxidative branch"/>
    <property type="evidence" value="ECO:0007669"/>
    <property type="project" value="UniProtKB-UniRule"/>
</dbReference>
<dbReference type="NCBIfam" id="TIGR00021">
    <property type="entry name" value="rpiA"/>
    <property type="match status" value="1"/>
</dbReference>
<dbReference type="Proteomes" id="UP000266118">
    <property type="component" value="Chromosome"/>
</dbReference>
<dbReference type="GO" id="GO:0006014">
    <property type="term" value="P:D-ribose metabolic process"/>
    <property type="evidence" value="ECO:0007669"/>
    <property type="project" value="TreeGrafter"/>
</dbReference>
<dbReference type="Pfam" id="PF06026">
    <property type="entry name" value="Rib_5-P_isom_A"/>
    <property type="match status" value="1"/>
</dbReference>
<dbReference type="PANTHER" id="PTHR11934">
    <property type="entry name" value="RIBOSE-5-PHOSPHATE ISOMERASE"/>
    <property type="match status" value="1"/>
</dbReference>
<proteinExistence type="inferred from homology"/>